<sequence>MEKTTPIREYNKNALIDIAKHLEFSDWEKQPVIKIITHQDFNDLGLNLLTILTAIEFIGFNGQSQDLGTCAGLAQIAQKLLPMNELDFLDSLLIKKEGNKEVFSKIENL</sequence>
<evidence type="ECO:0000313" key="2">
    <source>
        <dbReference type="Proteomes" id="UP000316371"/>
    </source>
</evidence>
<dbReference type="EMBL" id="VJZT01000010">
    <property type="protein sequence ID" value="TRX39069.1"/>
    <property type="molecule type" value="Genomic_DNA"/>
</dbReference>
<proteinExistence type="predicted"/>
<protein>
    <submittedName>
        <fullName evidence="1">Uncharacterized protein</fullName>
    </submittedName>
</protein>
<name>A0A553E1Y9_9FLAO</name>
<comment type="caution">
    <text evidence="1">The sequence shown here is derived from an EMBL/GenBank/DDBJ whole genome shotgun (WGS) entry which is preliminary data.</text>
</comment>
<dbReference type="Proteomes" id="UP000316371">
    <property type="component" value="Unassembled WGS sequence"/>
</dbReference>
<evidence type="ECO:0000313" key="1">
    <source>
        <dbReference type="EMBL" id="TRX39069.1"/>
    </source>
</evidence>
<dbReference type="RefSeq" id="WP_144256756.1">
    <property type="nucleotide sequence ID" value="NZ_VJZT01000010.1"/>
</dbReference>
<reference evidence="1 2" key="1">
    <citation type="submission" date="2019-07" db="EMBL/GenBank/DDBJ databases">
        <title>Novel species of Flavobacterium.</title>
        <authorList>
            <person name="Liu Q."/>
            <person name="Xin Y.-H."/>
        </authorList>
    </citation>
    <scope>NUCLEOTIDE SEQUENCE [LARGE SCALE GENOMIC DNA]</scope>
    <source>
        <strain evidence="1 2">LB1R34</strain>
    </source>
</reference>
<dbReference type="AlphaFoldDB" id="A0A553E1Y9"/>
<gene>
    <name evidence="1" type="ORF">FNW21_10815</name>
</gene>
<organism evidence="1 2">
    <name type="scientific">Flavobacterium restrictum</name>
    <dbReference type="NCBI Taxonomy" id="2594428"/>
    <lineage>
        <taxon>Bacteria</taxon>
        <taxon>Pseudomonadati</taxon>
        <taxon>Bacteroidota</taxon>
        <taxon>Flavobacteriia</taxon>
        <taxon>Flavobacteriales</taxon>
        <taxon>Flavobacteriaceae</taxon>
        <taxon>Flavobacterium</taxon>
    </lineage>
</organism>
<keyword evidence="2" id="KW-1185">Reference proteome</keyword>
<accession>A0A553E1Y9</accession>
<dbReference type="OrthoDB" id="1365311at2"/>